<dbReference type="Proteomes" id="UP001546774">
    <property type="component" value="Unassembled WGS sequence"/>
</dbReference>
<protein>
    <submittedName>
        <fullName evidence="1">DUF4866 domain-containing protein</fullName>
    </submittedName>
</protein>
<sequence length="251" mass="29592">MKEQTIFPREEHADVLFQKILADPWACDKLFETFCNDLFSNDELEDSLSADEFCQALFRAYRNRDLSAFLMAISKNTLFDLIRNSYLIPYRFNADGKTNPVIMTDENGVLLPEFKNCIHEKEYQHFREVYNHFDGKKKMYLAQAYRYSHSYRDDDMNIKQQVLEKNTGVLLIRELPDTIKLKETESEAYCAVWDLMIQLEKELPMAFVFYGQDSLVEQNNRYDELGIFLPNSHFLKNLERHAAKAEAIIYG</sequence>
<proteinExistence type="predicted"/>
<name>A0ABV1H2H2_9FIRM</name>
<dbReference type="Pfam" id="PF16160">
    <property type="entry name" value="DUF4866"/>
    <property type="match status" value="1"/>
</dbReference>
<evidence type="ECO:0000313" key="2">
    <source>
        <dbReference type="Proteomes" id="UP001546774"/>
    </source>
</evidence>
<dbReference type="EMBL" id="JBBMFS010000002">
    <property type="protein sequence ID" value="MEQ2553869.1"/>
    <property type="molecule type" value="Genomic_DNA"/>
</dbReference>
<reference evidence="1" key="1">
    <citation type="submission" date="2024-03" db="EMBL/GenBank/DDBJ databases">
        <title>Human intestinal bacterial collection.</title>
        <authorList>
            <person name="Pauvert C."/>
            <person name="Hitch T.C.A."/>
            <person name="Clavel T."/>
        </authorList>
    </citation>
    <scope>NUCLEOTIDE SEQUENCE [LARGE SCALE GENOMIC DNA]</scope>
    <source>
        <strain evidence="1">CLA-AA-H89B</strain>
    </source>
</reference>
<keyword evidence="2" id="KW-1185">Reference proteome</keyword>
<dbReference type="InterPro" id="IPR032357">
    <property type="entry name" value="DUF4866"/>
</dbReference>
<organism evidence="1 2">
    <name type="scientific">Lachnospira intestinalis</name>
    <dbReference type="NCBI Taxonomy" id="3133158"/>
    <lineage>
        <taxon>Bacteria</taxon>
        <taxon>Bacillati</taxon>
        <taxon>Bacillota</taxon>
        <taxon>Clostridia</taxon>
        <taxon>Lachnospirales</taxon>
        <taxon>Lachnospiraceae</taxon>
        <taxon>Lachnospira</taxon>
    </lineage>
</organism>
<comment type="caution">
    <text evidence="1">The sequence shown here is derived from an EMBL/GenBank/DDBJ whole genome shotgun (WGS) entry which is preliminary data.</text>
</comment>
<evidence type="ECO:0000313" key="1">
    <source>
        <dbReference type="EMBL" id="MEQ2553869.1"/>
    </source>
</evidence>
<gene>
    <name evidence="1" type="ORF">WMO37_02430</name>
</gene>
<accession>A0ABV1H2H2</accession>